<proteinExistence type="predicted"/>
<feature type="non-terminal residue" evidence="3">
    <location>
        <position position="402"/>
    </location>
</feature>
<protein>
    <recommendedName>
        <fullName evidence="4">Gfo/Idh/MocA-like oxidoreductase N-terminal domain-containing protein</fullName>
    </recommendedName>
</protein>
<dbReference type="GO" id="GO:0000166">
    <property type="term" value="F:nucleotide binding"/>
    <property type="evidence" value="ECO:0007669"/>
    <property type="project" value="InterPro"/>
</dbReference>
<feature type="domain" description="Gfo/Idh/MocA-like oxidoreductase bacterial type C-terminal" evidence="2">
    <location>
        <begin position="198"/>
        <end position="291"/>
    </location>
</feature>
<dbReference type="EMBL" id="UINC01021795">
    <property type="protein sequence ID" value="SVA90125.1"/>
    <property type="molecule type" value="Genomic_DNA"/>
</dbReference>
<reference evidence="3" key="1">
    <citation type="submission" date="2018-05" db="EMBL/GenBank/DDBJ databases">
        <authorList>
            <person name="Lanie J.A."/>
            <person name="Ng W.-L."/>
            <person name="Kazmierczak K.M."/>
            <person name="Andrzejewski T.M."/>
            <person name="Davidsen T.M."/>
            <person name="Wayne K.J."/>
            <person name="Tettelin H."/>
            <person name="Glass J.I."/>
            <person name="Rusch D."/>
            <person name="Podicherti R."/>
            <person name="Tsui H.-C.T."/>
            <person name="Winkler M.E."/>
        </authorList>
    </citation>
    <scope>NUCLEOTIDE SEQUENCE</scope>
</reference>
<organism evidence="3">
    <name type="scientific">marine metagenome</name>
    <dbReference type="NCBI Taxonomy" id="408172"/>
    <lineage>
        <taxon>unclassified sequences</taxon>
        <taxon>metagenomes</taxon>
        <taxon>ecological metagenomes</taxon>
    </lineage>
</organism>
<evidence type="ECO:0000259" key="2">
    <source>
        <dbReference type="Pfam" id="PF19051"/>
    </source>
</evidence>
<evidence type="ECO:0000259" key="1">
    <source>
        <dbReference type="Pfam" id="PF01408"/>
    </source>
</evidence>
<dbReference type="Gene3D" id="3.40.50.720">
    <property type="entry name" value="NAD(P)-binding Rossmann-like Domain"/>
    <property type="match status" value="1"/>
</dbReference>
<dbReference type="InterPro" id="IPR050463">
    <property type="entry name" value="Gfo/Idh/MocA_oxidrdct_glycsds"/>
</dbReference>
<evidence type="ECO:0008006" key="4">
    <source>
        <dbReference type="Google" id="ProtNLM"/>
    </source>
</evidence>
<dbReference type="AlphaFoldDB" id="A0A381ZLI6"/>
<evidence type="ECO:0000313" key="3">
    <source>
        <dbReference type="EMBL" id="SVA90125.1"/>
    </source>
</evidence>
<dbReference type="InterPro" id="IPR043906">
    <property type="entry name" value="Gfo/Idh/MocA_OxRdtase_bact_C"/>
</dbReference>
<dbReference type="InterPro" id="IPR036291">
    <property type="entry name" value="NAD(P)-bd_dom_sf"/>
</dbReference>
<accession>A0A381ZLI6</accession>
<feature type="domain" description="Gfo/Idh/MocA-like oxidoreductase N-terminal" evidence="1">
    <location>
        <begin position="41"/>
        <end position="159"/>
    </location>
</feature>
<dbReference type="PANTHER" id="PTHR43818:SF10">
    <property type="entry name" value="NADH-DEPENDENT DEHYDROGENASE-RELATED"/>
    <property type="match status" value="1"/>
</dbReference>
<sequence length="402" mass="43918">MKTKQNKTDMTRRRFIGASTVATFGFQVVPSRVFGANNRLAVAGIGAGGKGRADISGAANAGCDIVALCDVDEGRGAGMFNAYPKAKRFPDFRVMLDKMGGSIDACTISTPDHTHAVATSMAMKMGKHCYTQKPLTHDVYEARYLTRLAKRTGVTTQMGNQAHAGESIRRAVELVRAGIIGNVTEAHIWTNRPIWPQGMTERPVKADVPKGLDWDLWLGTASHRPYGKGYVPFSWRGWWDFGTGALGDMACHIMDMAWWSLELGSPTSVRARHGGDTGESAPNWAVIDYQFGYRGSRPPVKLVWYDGKKNGVQNAPSLETTGGVNMVAKGKNGFGSVLIGDKGRMFFNRSGTGWRITGRDEDEVKQIEANTPKTLPRTKGNYVEWVNAATGTGHKPLSRFEI</sequence>
<dbReference type="InterPro" id="IPR000683">
    <property type="entry name" value="Gfo/Idh/MocA-like_OxRdtase_N"/>
</dbReference>
<dbReference type="SUPFAM" id="SSF51735">
    <property type="entry name" value="NAD(P)-binding Rossmann-fold domains"/>
    <property type="match status" value="1"/>
</dbReference>
<dbReference type="Gene3D" id="3.30.360.10">
    <property type="entry name" value="Dihydrodipicolinate Reductase, domain 2"/>
    <property type="match status" value="1"/>
</dbReference>
<dbReference type="SUPFAM" id="SSF55347">
    <property type="entry name" value="Glyceraldehyde-3-phosphate dehydrogenase-like, C-terminal domain"/>
    <property type="match status" value="1"/>
</dbReference>
<dbReference type="Pfam" id="PF19051">
    <property type="entry name" value="GFO_IDH_MocA_C2"/>
    <property type="match status" value="1"/>
</dbReference>
<dbReference type="Pfam" id="PF01408">
    <property type="entry name" value="GFO_IDH_MocA"/>
    <property type="match status" value="1"/>
</dbReference>
<name>A0A381ZLI6_9ZZZZ</name>
<gene>
    <name evidence="3" type="ORF">METZ01_LOCUS142979</name>
</gene>
<dbReference type="PANTHER" id="PTHR43818">
    <property type="entry name" value="BCDNA.GH03377"/>
    <property type="match status" value="1"/>
</dbReference>